<name>A0ABY2TN90_9SPIR</name>
<organism evidence="4 5">
    <name type="scientific">Brachyspira catarrhinii</name>
    <dbReference type="NCBI Taxonomy" id="2528966"/>
    <lineage>
        <taxon>Bacteria</taxon>
        <taxon>Pseudomonadati</taxon>
        <taxon>Spirochaetota</taxon>
        <taxon>Spirochaetia</taxon>
        <taxon>Brachyspirales</taxon>
        <taxon>Brachyspiraceae</taxon>
        <taxon>Brachyspira</taxon>
    </lineage>
</organism>
<dbReference type="InterPro" id="IPR056798">
    <property type="entry name" value="ADH_Fe_C"/>
</dbReference>
<dbReference type="Gene3D" id="3.40.50.1970">
    <property type="match status" value="1"/>
</dbReference>
<feature type="domain" description="Fe-containing alcohol dehydrogenase-like C-terminal" evidence="3">
    <location>
        <begin position="193"/>
        <end position="313"/>
    </location>
</feature>
<dbReference type="SUPFAM" id="SSF56796">
    <property type="entry name" value="Dehydroquinate synthase-like"/>
    <property type="match status" value="1"/>
</dbReference>
<dbReference type="Gene3D" id="1.20.1090.10">
    <property type="entry name" value="Dehydroquinate synthase-like - alpha domain"/>
    <property type="match status" value="1"/>
</dbReference>
<accession>A0ABY2TN90</accession>
<dbReference type="CDD" id="cd08187">
    <property type="entry name" value="BDH"/>
    <property type="match status" value="1"/>
</dbReference>
<keyword evidence="5" id="KW-1185">Reference proteome</keyword>
<evidence type="ECO:0000256" key="1">
    <source>
        <dbReference type="ARBA" id="ARBA00023002"/>
    </source>
</evidence>
<dbReference type="Pfam" id="PF00465">
    <property type="entry name" value="Fe-ADH"/>
    <property type="match status" value="1"/>
</dbReference>
<keyword evidence="1" id="KW-0560">Oxidoreductase</keyword>
<evidence type="ECO:0000259" key="2">
    <source>
        <dbReference type="Pfam" id="PF00465"/>
    </source>
</evidence>
<dbReference type="InterPro" id="IPR001670">
    <property type="entry name" value="ADH_Fe/GldA"/>
</dbReference>
<dbReference type="Pfam" id="PF25137">
    <property type="entry name" value="ADH_Fe_C"/>
    <property type="match status" value="1"/>
</dbReference>
<dbReference type="EMBL" id="SJDU01000562">
    <property type="protein sequence ID" value="TKZ26052.1"/>
    <property type="molecule type" value="Genomic_DNA"/>
</dbReference>
<dbReference type="PANTHER" id="PTHR43633:SF1">
    <property type="entry name" value="ALCOHOL DEHYDROGENASE YQHD"/>
    <property type="match status" value="1"/>
</dbReference>
<evidence type="ECO:0000313" key="5">
    <source>
        <dbReference type="Proteomes" id="UP000310168"/>
    </source>
</evidence>
<protein>
    <submittedName>
        <fullName evidence="4">Iron-containing alcohol dehydrogenase</fullName>
    </submittedName>
</protein>
<evidence type="ECO:0000259" key="3">
    <source>
        <dbReference type="Pfam" id="PF25137"/>
    </source>
</evidence>
<gene>
    <name evidence="4" type="ORF">EZH24_12320</name>
</gene>
<comment type="caution">
    <text evidence="4">The sequence shown here is derived from an EMBL/GenBank/DDBJ whole genome shotgun (WGS) entry which is preliminary data.</text>
</comment>
<dbReference type="PANTHER" id="PTHR43633">
    <property type="entry name" value="ALCOHOL DEHYDROGENASE YQHD"/>
    <property type="match status" value="1"/>
</dbReference>
<evidence type="ECO:0000313" key="4">
    <source>
        <dbReference type="EMBL" id="TKZ26052.1"/>
    </source>
</evidence>
<sequence>MQDFVFNNTTKIIFGKDSEKSVGKEIKGYGSKKVFIVYGSKSVKESGLLEKTEKLLKDENIEYLSFGGVRANPSLEHAKEGIKKAVDFNADFILAIGGGSVIDTAKAIAHATSNKETYIWDFFTNKQTVSKSIPIGYILTISASGSEMSDAAVLTNKSLGEKRILHSDFNRPLFAIMNPHLTMTLPYYQIACGIADMMMHTLDRYFGYSNGINETTDAIAEALLRTIIKNGSIAMKDRNNYDAMSELMWLGSLSHNGLTGLGNKFDFITHRFADEIGAEFDTAHGASLTSIWGSWTKYCYKDEYAKKRFIQYSKNVWNIDDDTG</sequence>
<dbReference type="RefSeq" id="WP_137999352.1">
    <property type="nucleotide sequence ID" value="NZ_SJDU01000562.1"/>
</dbReference>
<feature type="non-terminal residue" evidence="4">
    <location>
        <position position="324"/>
    </location>
</feature>
<dbReference type="InterPro" id="IPR044731">
    <property type="entry name" value="BDH-like"/>
</dbReference>
<feature type="domain" description="Alcohol dehydrogenase iron-type/glycerol dehydrogenase GldA" evidence="2">
    <location>
        <begin position="10"/>
        <end position="179"/>
    </location>
</feature>
<reference evidence="4 5" key="1">
    <citation type="journal article" date="2019" name="Anaerobe">
        <title>Brachyspira catarrhinii sp. nov., an anaerobic intestinal spirochaete isolated from vervet monkeys may have been misidentified as Brachyspira aalborgi in previous studies.</title>
        <authorList>
            <person name="Phillips N.D."/>
            <person name="La T."/>
            <person name="Hampson D.J."/>
        </authorList>
    </citation>
    <scope>NUCLEOTIDE SEQUENCE [LARGE SCALE GENOMIC DNA]</scope>
    <source>
        <strain evidence="4 5">Z12</strain>
    </source>
</reference>
<proteinExistence type="predicted"/>
<dbReference type="Proteomes" id="UP000310168">
    <property type="component" value="Unassembled WGS sequence"/>
</dbReference>